<name>E8T493_THEA1</name>
<organism evidence="1 2">
    <name type="scientific">Thermovibrio ammonificans (strain DSM 15698 / JCM 12110 / HB-1)</name>
    <dbReference type="NCBI Taxonomy" id="648996"/>
    <lineage>
        <taxon>Bacteria</taxon>
        <taxon>Pseudomonadati</taxon>
        <taxon>Aquificota</taxon>
        <taxon>Aquificia</taxon>
        <taxon>Desulfurobacteriales</taxon>
        <taxon>Desulfurobacteriaceae</taxon>
        <taxon>Thermovibrio</taxon>
    </lineage>
</organism>
<keyword evidence="2" id="KW-1185">Reference proteome</keyword>
<dbReference type="Proteomes" id="UP000006362">
    <property type="component" value="Chromosome"/>
</dbReference>
<dbReference type="AlphaFoldDB" id="E8T493"/>
<gene>
    <name evidence="1" type="ordered locus">Theam_1460</name>
</gene>
<evidence type="ECO:0008006" key="3">
    <source>
        <dbReference type="Google" id="ProtNLM"/>
    </source>
</evidence>
<dbReference type="RefSeq" id="WP_013538208.1">
    <property type="nucleotide sequence ID" value="NC_014926.1"/>
</dbReference>
<dbReference type="KEGG" id="tam:Theam_1460"/>
<dbReference type="HOGENOM" id="CLU_183863_0_0_0"/>
<dbReference type="EMBL" id="CP002444">
    <property type="protein sequence ID" value="ADU97422.1"/>
    <property type="molecule type" value="Genomic_DNA"/>
</dbReference>
<proteinExistence type="predicted"/>
<accession>E8T493</accession>
<dbReference type="eggNOG" id="COG3951">
    <property type="taxonomic scope" value="Bacteria"/>
</dbReference>
<dbReference type="OrthoDB" id="9796740at2"/>
<protein>
    <recommendedName>
        <fullName evidence="3">Flagellar protein FlgJ N-terminal domain-containing protein</fullName>
    </recommendedName>
</protein>
<evidence type="ECO:0000313" key="2">
    <source>
        <dbReference type="Proteomes" id="UP000006362"/>
    </source>
</evidence>
<sequence>MVGKAELAKVYWDLSQLEEERKLKNVVKEFEVYFIREFLKEAQRSMPKGLFNTSFTYGIYSDLFVSEIAEVLSQRDIGLERYFSEAVKAYTKQGGE</sequence>
<evidence type="ECO:0000313" key="1">
    <source>
        <dbReference type="EMBL" id="ADU97422.1"/>
    </source>
</evidence>
<dbReference type="STRING" id="648996.Theam_1460"/>
<reference evidence="1" key="1">
    <citation type="submission" date="2011-01" db="EMBL/GenBank/DDBJ databases">
        <title>Complete sequence of chromosome of Thermovibrio ammonificans HB-1.</title>
        <authorList>
            <consortium name="US DOE Joint Genome Institute"/>
            <person name="Lucas S."/>
            <person name="Copeland A."/>
            <person name="Lapidus A."/>
            <person name="Cheng J.-F."/>
            <person name="Goodwin L."/>
            <person name="Pitluck S."/>
            <person name="Davenport K."/>
            <person name="Detter J.C."/>
            <person name="Han C."/>
            <person name="Tapia R."/>
            <person name="Land M."/>
            <person name="Hauser L."/>
            <person name="Kyrpides N."/>
            <person name="Ivanova N."/>
            <person name="Ovchinnikova G."/>
            <person name="Vetriani C."/>
            <person name="Woyke T."/>
        </authorList>
    </citation>
    <scope>NUCLEOTIDE SEQUENCE [LARGE SCALE GENOMIC DNA]</scope>
    <source>
        <strain evidence="1">HB-1</strain>
    </source>
</reference>